<proteinExistence type="predicted"/>
<organism evidence="2 3">
    <name type="scientific">Nocardioides guangzhouensis</name>
    <dbReference type="NCBI Taxonomy" id="2497878"/>
    <lineage>
        <taxon>Bacteria</taxon>
        <taxon>Bacillati</taxon>
        <taxon>Actinomycetota</taxon>
        <taxon>Actinomycetes</taxon>
        <taxon>Propionibacteriales</taxon>
        <taxon>Nocardioidaceae</taxon>
        <taxon>Nocardioides</taxon>
    </lineage>
</organism>
<evidence type="ECO:0008006" key="4">
    <source>
        <dbReference type="Google" id="ProtNLM"/>
    </source>
</evidence>
<dbReference type="EMBL" id="SDKM01000011">
    <property type="protein sequence ID" value="RYP86500.1"/>
    <property type="molecule type" value="Genomic_DNA"/>
</dbReference>
<dbReference type="InterPro" id="IPR001695">
    <property type="entry name" value="Lysyl_oxidase"/>
</dbReference>
<evidence type="ECO:0000313" key="2">
    <source>
        <dbReference type="EMBL" id="RYP86500.1"/>
    </source>
</evidence>
<keyword evidence="3" id="KW-1185">Reference proteome</keyword>
<dbReference type="GO" id="GO:0005507">
    <property type="term" value="F:copper ion binding"/>
    <property type="evidence" value="ECO:0007669"/>
    <property type="project" value="InterPro"/>
</dbReference>
<feature type="region of interest" description="Disordered" evidence="1">
    <location>
        <begin position="265"/>
        <end position="296"/>
    </location>
</feature>
<protein>
    <recommendedName>
        <fullName evidence="4">Lysyl oxidase</fullName>
    </recommendedName>
</protein>
<dbReference type="Proteomes" id="UP000295198">
    <property type="component" value="Unassembled WGS sequence"/>
</dbReference>
<dbReference type="Pfam" id="PF01186">
    <property type="entry name" value="Lysyl_oxidase"/>
    <property type="match status" value="1"/>
</dbReference>
<name>A0A4Q4ZED4_9ACTN</name>
<evidence type="ECO:0000256" key="1">
    <source>
        <dbReference type="SAM" id="MobiDB-lite"/>
    </source>
</evidence>
<sequence>MYPSREKRLLKRATEIQPEASEGSGGRSPRPHSGNQLSEGRAVKRSLLRPGLLALALTGLGLPGAVTTSGTAAPAAAPVPPVELVVAPVVDVNRYDGWVYGDLGPRLAATTAPVELWSTRTSYADPIVTELRSPGGSTTLPAGTLKDFRGLPRFYRMTLRNKAGDIVYNKVRRYCMNGDSQRMRPDAPARSPYPWGCPWHPFTKGSVQGIQEGWSVSLTGEQAMRLKTGRYSARVAIAERYAELFGLSDAQRVTTYTLRVRNGGDESFRKPVAPRSPIARPNARRPKGASGGVVAGPTPDLQSLPAFGMSIAPGGNFLRFSATVWNAGDSPLVVDGFRRPGEDVMDAYQYFFDADGNQTGYAHVGEMEWHAANHQHWHFHDFARYRLLRASDQSAVVRSKKESFCLANTDAVDYTVPGAEWKPENTDLSSACGGRDTLSLREVLSQGSGDTYMQFRAGQSFNLKGVPNGWYYVAVEANPTGHLTETDTTNNVALRKIHIGGRPDHRTVRMSQVGIVDDSSF</sequence>
<dbReference type="GO" id="GO:0016641">
    <property type="term" value="F:oxidoreductase activity, acting on the CH-NH2 group of donors, oxygen as acceptor"/>
    <property type="evidence" value="ECO:0007669"/>
    <property type="project" value="InterPro"/>
</dbReference>
<comment type="caution">
    <text evidence="2">The sequence shown here is derived from an EMBL/GenBank/DDBJ whole genome shotgun (WGS) entry which is preliminary data.</text>
</comment>
<feature type="region of interest" description="Disordered" evidence="1">
    <location>
        <begin position="1"/>
        <end position="41"/>
    </location>
</feature>
<accession>A0A4Q4ZED4</accession>
<gene>
    <name evidence="2" type="ORF">EKO23_09370</name>
</gene>
<evidence type="ECO:0000313" key="3">
    <source>
        <dbReference type="Proteomes" id="UP000295198"/>
    </source>
</evidence>
<dbReference type="AlphaFoldDB" id="A0A4Q4ZED4"/>
<dbReference type="OrthoDB" id="914406at2"/>
<reference evidence="2 3" key="1">
    <citation type="submission" date="2019-01" db="EMBL/GenBank/DDBJ databases">
        <title>Nocardioides guangzhouensis sp. nov., an actinobacterium isolated from soil.</title>
        <authorList>
            <person name="Fu Y."/>
            <person name="Cai Y."/>
            <person name="Lin Z."/>
            <person name="Chen P."/>
        </authorList>
    </citation>
    <scope>NUCLEOTIDE SEQUENCE [LARGE SCALE GENOMIC DNA]</scope>
    <source>
        <strain evidence="2 3">130</strain>
    </source>
</reference>